<protein>
    <recommendedName>
        <fullName evidence="2">DUF1330 domain-containing protein</fullName>
    </recommendedName>
</protein>
<accession>A0A037ZDW7</accession>
<reference evidence="3 4" key="1">
    <citation type="submission" date="2014-03" db="EMBL/GenBank/DDBJ databases">
        <title>Draft Genome Sequence of Actibacterium mucosum KCTC 23349, a Marine Alphaproteobacterium with Complex Ionic Requirements Isolated from Mediterranean Seawater at Malvarrosa Beach, Valencia, Spain.</title>
        <authorList>
            <person name="Arahal D.R."/>
            <person name="Shao Z."/>
            <person name="Lai Q."/>
            <person name="Pujalte M.J."/>
        </authorList>
    </citation>
    <scope>NUCLEOTIDE SEQUENCE [LARGE SCALE GENOMIC DNA]</scope>
    <source>
        <strain evidence="3 4">KCTC 23349</strain>
    </source>
</reference>
<gene>
    <name evidence="3" type="ORF">ACMU_19050</name>
</gene>
<keyword evidence="1" id="KW-0732">Signal</keyword>
<feature type="chain" id="PRO_5001563919" description="DUF1330 domain-containing protein" evidence="1">
    <location>
        <begin position="23"/>
        <end position="123"/>
    </location>
</feature>
<comment type="caution">
    <text evidence="3">The sequence shown here is derived from an EMBL/GenBank/DDBJ whole genome shotgun (WGS) entry which is preliminary data.</text>
</comment>
<dbReference type="Gene3D" id="3.30.70.100">
    <property type="match status" value="1"/>
</dbReference>
<dbReference type="AlphaFoldDB" id="A0A037ZDW7"/>
<proteinExistence type="predicted"/>
<dbReference type="Proteomes" id="UP000026249">
    <property type="component" value="Unassembled WGS sequence"/>
</dbReference>
<organism evidence="3 4">
    <name type="scientific">Actibacterium mucosum KCTC 23349</name>
    <dbReference type="NCBI Taxonomy" id="1454373"/>
    <lineage>
        <taxon>Bacteria</taxon>
        <taxon>Pseudomonadati</taxon>
        <taxon>Pseudomonadota</taxon>
        <taxon>Alphaproteobacteria</taxon>
        <taxon>Rhodobacterales</taxon>
        <taxon>Roseobacteraceae</taxon>
        <taxon>Actibacterium</taxon>
    </lineage>
</organism>
<keyword evidence="4" id="KW-1185">Reference proteome</keyword>
<evidence type="ECO:0000313" key="3">
    <source>
        <dbReference type="EMBL" id="KAJ54322.1"/>
    </source>
</evidence>
<dbReference type="OrthoDB" id="9806380at2"/>
<dbReference type="SUPFAM" id="SSF54909">
    <property type="entry name" value="Dimeric alpha+beta barrel"/>
    <property type="match status" value="1"/>
</dbReference>
<feature type="domain" description="DUF1330" evidence="2">
    <location>
        <begin position="25"/>
        <end position="115"/>
    </location>
</feature>
<dbReference type="InterPro" id="IPR010753">
    <property type="entry name" value="DUF1330"/>
</dbReference>
<dbReference type="RefSeq" id="WP_051588420.1">
    <property type="nucleotide sequence ID" value="NZ_JFKE01000009.1"/>
</dbReference>
<name>A0A037ZDW7_9RHOB</name>
<sequence>MTKFLTSAALGLALIAAPAAQAEPVFLLAQSNVTDADAFFGQYGPAAFATLQEHGATIYFGAQDYTAIEGDWTGNWTALVSFPDEDAAMAWYNSDAYQSGARPIRLSATDDGMLVLFRPVSAN</sequence>
<evidence type="ECO:0000256" key="1">
    <source>
        <dbReference type="SAM" id="SignalP"/>
    </source>
</evidence>
<dbReference type="EMBL" id="JFKE01000009">
    <property type="protein sequence ID" value="KAJ54322.1"/>
    <property type="molecule type" value="Genomic_DNA"/>
</dbReference>
<feature type="signal peptide" evidence="1">
    <location>
        <begin position="1"/>
        <end position="22"/>
    </location>
</feature>
<evidence type="ECO:0000313" key="4">
    <source>
        <dbReference type="Proteomes" id="UP000026249"/>
    </source>
</evidence>
<dbReference type="InterPro" id="IPR011008">
    <property type="entry name" value="Dimeric_a/b-barrel"/>
</dbReference>
<dbReference type="Pfam" id="PF07045">
    <property type="entry name" value="DUF1330"/>
    <property type="match status" value="1"/>
</dbReference>
<evidence type="ECO:0000259" key="2">
    <source>
        <dbReference type="Pfam" id="PF07045"/>
    </source>
</evidence>